<evidence type="ECO:0000256" key="1">
    <source>
        <dbReference type="SAM" id="Phobius"/>
    </source>
</evidence>
<dbReference type="EMBL" id="AJ133497">
    <property type="protein sequence ID" value="CAB51773.1"/>
    <property type="molecule type" value="mRNA"/>
</dbReference>
<organism evidence="3">
    <name type="scientific">Galega orientalis</name>
    <dbReference type="NCBI Taxonomy" id="47654"/>
    <lineage>
        <taxon>Eukaryota</taxon>
        <taxon>Viridiplantae</taxon>
        <taxon>Streptophyta</taxon>
        <taxon>Embryophyta</taxon>
        <taxon>Tracheophyta</taxon>
        <taxon>Spermatophyta</taxon>
        <taxon>Magnoliopsida</taxon>
        <taxon>eudicotyledons</taxon>
        <taxon>Gunneridae</taxon>
        <taxon>Pentapetalae</taxon>
        <taxon>rosids</taxon>
        <taxon>fabids</taxon>
        <taxon>Fabales</taxon>
        <taxon>Fabaceae</taxon>
        <taxon>Papilionoideae</taxon>
        <taxon>50 kb inversion clade</taxon>
        <taxon>NPAAA clade</taxon>
        <taxon>Hologalegina</taxon>
        <taxon>IRL clade</taxon>
        <taxon>Galegeae</taxon>
        <taxon>Galega</taxon>
    </lineage>
</organism>
<reference evidence="3" key="1">
    <citation type="submission" date="1999-03" db="EMBL/GenBank/DDBJ databases">
        <authorList>
            <person name="Kaijalainen S.P."/>
        </authorList>
    </citation>
    <scope>NUCLEOTIDE SEQUENCE</scope>
    <source>
        <tissue evidence="3">Root nodule</tissue>
    </source>
</reference>
<proteinExistence type="evidence at transcript level"/>
<evidence type="ECO:0000313" key="3">
    <source>
        <dbReference type="EMBL" id="CAB51773.1"/>
    </source>
</evidence>
<feature type="transmembrane region" description="Helical" evidence="1">
    <location>
        <begin position="7"/>
        <end position="24"/>
    </location>
</feature>
<dbReference type="GO" id="GO:0046872">
    <property type="term" value="F:metal ion binding"/>
    <property type="evidence" value="ECO:0007669"/>
    <property type="project" value="InterPro"/>
</dbReference>
<keyword evidence="1" id="KW-1133">Transmembrane helix</keyword>
<feature type="domain" description="Late nodulin" evidence="2">
    <location>
        <begin position="1"/>
        <end position="55"/>
    </location>
</feature>
<name>Q9STB7_9FABA</name>
<accession>Q9STB7</accession>
<sequence>MASILNFVYAIILFLSIFLVVMYVDAQFECQVDSDCPTDICPFSEVAKCINLICKCVAI</sequence>
<dbReference type="InterPro" id="IPR009810">
    <property type="entry name" value="Nodulin_late_dom"/>
</dbReference>
<protein>
    <recommendedName>
        <fullName evidence="2">Late nodulin domain-containing protein</fullName>
    </recommendedName>
</protein>
<keyword evidence="1" id="KW-0472">Membrane</keyword>
<dbReference type="Pfam" id="PF07127">
    <property type="entry name" value="Nodulin_late"/>
    <property type="match status" value="1"/>
</dbReference>
<evidence type="ECO:0000259" key="2">
    <source>
        <dbReference type="Pfam" id="PF07127"/>
    </source>
</evidence>
<dbReference type="AlphaFoldDB" id="Q9STB7"/>
<keyword evidence="1" id="KW-0812">Transmembrane</keyword>
<reference evidence="3" key="2">
    <citation type="journal article" date="2002" name="Physiol. Plantarum">
        <title>Cloning of nodule-specific cDNAs of Galega orientalis.</title>
        <authorList>
            <person name="Kaijalainen S."/>
            <person name="Schroda M."/>
            <person name="Lindstrom K."/>
        </authorList>
    </citation>
    <scope>NUCLEOTIDE SEQUENCE</scope>
    <source>
        <tissue evidence="3">Root nodule</tissue>
    </source>
</reference>